<dbReference type="Pfam" id="PF08100">
    <property type="entry name" value="Dimerisation"/>
    <property type="match status" value="1"/>
</dbReference>
<name>A0A166JV10_NODSP</name>
<evidence type="ECO:0000256" key="3">
    <source>
        <dbReference type="ARBA" id="ARBA00022691"/>
    </source>
</evidence>
<keyword evidence="3" id="KW-0949">S-adenosyl-L-methionine</keyword>
<dbReference type="OrthoDB" id="7418600at2"/>
<gene>
    <name evidence="7" type="ORF">A2T98_08955</name>
</gene>
<dbReference type="PANTHER" id="PTHR43712:SF2">
    <property type="entry name" value="O-METHYLTRANSFERASE CICE"/>
    <property type="match status" value="1"/>
</dbReference>
<dbReference type="SUPFAM" id="SSF46785">
    <property type="entry name" value="Winged helix' DNA-binding domain"/>
    <property type="match status" value="1"/>
</dbReference>
<accession>A0A166JV10</accession>
<dbReference type="InterPro" id="IPR029063">
    <property type="entry name" value="SAM-dependent_MTases_sf"/>
</dbReference>
<evidence type="ECO:0000256" key="2">
    <source>
        <dbReference type="ARBA" id="ARBA00022679"/>
    </source>
</evidence>
<dbReference type="Gene3D" id="1.10.10.10">
    <property type="entry name" value="Winged helix-like DNA-binding domain superfamily/Winged helix DNA-binding domain"/>
    <property type="match status" value="1"/>
</dbReference>
<dbReference type="PANTHER" id="PTHR43712">
    <property type="entry name" value="PUTATIVE (AFU_ORTHOLOGUE AFUA_4G14580)-RELATED"/>
    <property type="match status" value="1"/>
</dbReference>
<dbReference type="InterPro" id="IPR012967">
    <property type="entry name" value="COMT_dimerisation"/>
</dbReference>
<dbReference type="GO" id="GO:0032259">
    <property type="term" value="P:methylation"/>
    <property type="evidence" value="ECO:0007669"/>
    <property type="project" value="UniProtKB-KW"/>
</dbReference>
<dbReference type="Gene3D" id="1.10.287.1350">
    <property type="match status" value="1"/>
</dbReference>
<evidence type="ECO:0000259" key="6">
    <source>
        <dbReference type="Pfam" id="PF08100"/>
    </source>
</evidence>
<dbReference type="CDD" id="cd02440">
    <property type="entry name" value="AdoMet_MTases"/>
    <property type="match status" value="1"/>
</dbReference>
<dbReference type="GO" id="GO:0046983">
    <property type="term" value="F:protein dimerization activity"/>
    <property type="evidence" value="ECO:0007669"/>
    <property type="project" value="InterPro"/>
</dbReference>
<dbReference type="EMBL" id="LWAJ01000109">
    <property type="protein sequence ID" value="KZL50168.1"/>
    <property type="molecule type" value="Genomic_DNA"/>
</dbReference>
<evidence type="ECO:0000313" key="7">
    <source>
        <dbReference type="EMBL" id="KZL50168.1"/>
    </source>
</evidence>
<feature type="domain" description="O-methyltransferase C-terminal" evidence="5">
    <location>
        <begin position="125"/>
        <end position="329"/>
    </location>
</feature>
<dbReference type="InterPro" id="IPR036390">
    <property type="entry name" value="WH_DNA-bd_sf"/>
</dbReference>
<evidence type="ECO:0000256" key="1">
    <source>
        <dbReference type="ARBA" id="ARBA00022603"/>
    </source>
</evidence>
<reference evidence="7 8" key="1">
    <citation type="submission" date="2016-04" db="EMBL/GenBank/DDBJ databases">
        <title>Draft Genome Assembly of the Bloom-forming Cyanobacterium Nodularia spumigena Strain CENA596 in Shrimp Production Ponds.</title>
        <authorList>
            <person name="Popin R.V."/>
            <person name="Rigonato J."/>
            <person name="Abreu V.A."/>
            <person name="Andreote A.P."/>
            <person name="Silveira S.B."/>
            <person name="Odebrecht C."/>
            <person name="Fiore M.F."/>
        </authorList>
    </citation>
    <scope>NUCLEOTIDE SEQUENCE [LARGE SCALE GENOMIC DNA]</scope>
    <source>
        <strain evidence="7 8">CENA596</strain>
    </source>
</reference>
<feature type="active site" description="Proton acceptor" evidence="4">
    <location>
        <position position="258"/>
    </location>
</feature>
<dbReference type="GO" id="GO:0008171">
    <property type="term" value="F:O-methyltransferase activity"/>
    <property type="evidence" value="ECO:0007669"/>
    <property type="project" value="InterPro"/>
</dbReference>
<protein>
    <submittedName>
        <fullName evidence="7">Methyltransferase</fullName>
    </submittedName>
</protein>
<dbReference type="PROSITE" id="PS51683">
    <property type="entry name" value="SAM_OMT_II"/>
    <property type="match status" value="1"/>
</dbReference>
<dbReference type="AlphaFoldDB" id="A0A166JV10"/>
<dbReference type="Pfam" id="PF00891">
    <property type="entry name" value="Methyltransf_2"/>
    <property type="match status" value="1"/>
</dbReference>
<evidence type="ECO:0000259" key="5">
    <source>
        <dbReference type="Pfam" id="PF00891"/>
    </source>
</evidence>
<evidence type="ECO:0000256" key="4">
    <source>
        <dbReference type="PIRSR" id="PIRSR005739-1"/>
    </source>
</evidence>
<comment type="caution">
    <text evidence="7">The sequence shown here is derived from an EMBL/GenBank/DDBJ whole genome shotgun (WGS) entry which is preliminary data.</text>
</comment>
<proteinExistence type="predicted"/>
<feature type="domain" description="O-methyltransferase dimerisation" evidence="6">
    <location>
        <begin position="28"/>
        <end position="97"/>
    </location>
</feature>
<dbReference type="SUPFAM" id="SSF53335">
    <property type="entry name" value="S-adenosyl-L-methionine-dependent methyltransferases"/>
    <property type="match status" value="1"/>
</dbReference>
<organism evidence="7 8">
    <name type="scientific">Nodularia spumigena CENA596</name>
    <dbReference type="NCBI Taxonomy" id="1819295"/>
    <lineage>
        <taxon>Bacteria</taxon>
        <taxon>Bacillati</taxon>
        <taxon>Cyanobacteriota</taxon>
        <taxon>Cyanophyceae</taxon>
        <taxon>Nostocales</taxon>
        <taxon>Nodulariaceae</taxon>
        <taxon>Nodularia</taxon>
    </lineage>
</organism>
<dbReference type="Gene3D" id="3.40.50.150">
    <property type="entry name" value="Vaccinia Virus protein VP39"/>
    <property type="match status" value="1"/>
</dbReference>
<dbReference type="PIRSF" id="PIRSF005739">
    <property type="entry name" value="O-mtase"/>
    <property type="match status" value="1"/>
</dbReference>
<dbReference type="InterPro" id="IPR016461">
    <property type="entry name" value="COMT-like"/>
</dbReference>
<sequence>MVSQHDSYDTENQMLDGEKMQQMVFCSLITQSIIYVAAKLGIADLLKDGAKSCQELAQSTEADPDSLYRVMRALCSIGIFTEIENRCFQLTPMAEYLRSDVPGSLRAMAIMYGCESWRWQPWGNILYSVKTGKQAFDHVFGMPIFSYLAQQPEAGAIFDACMTSFTSSYINSLISSYDFSSIHTLIDVGGGNGTLIAAILQKYPTVKGVVYEQEQVAEGAKKYLEARKLDGNWQVMAGNFFANVPSGGDAYIMKHIIHDWDDESCIKILQNCRDVMPDNGKVLVVENVIGNINEPSPGKFLDLEMLIMTSGGRERTATEFQELFAAAGLQLTNIIPTGSQVSVLECVKG</sequence>
<dbReference type="Proteomes" id="UP000076555">
    <property type="component" value="Unassembled WGS sequence"/>
</dbReference>
<dbReference type="InterPro" id="IPR001077">
    <property type="entry name" value="COMT_C"/>
</dbReference>
<keyword evidence="1 7" id="KW-0489">Methyltransferase</keyword>
<keyword evidence="2 7" id="KW-0808">Transferase</keyword>
<dbReference type="RefSeq" id="WP_063872478.1">
    <property type="nucleotide sequence ID" value="NZ_CAWMRI010000109.1"/>
</dbReference>
<evidence type="ECO:0000313" key="8">
    <source>
        <dbReference type="Proteomes" id="UP000076555"/>
    </source>
</evidence>
<dbReference type="InterPro" id="IPR036388">
    <property type="entry name" value="WH-like_DNA-bd_sf"/>
</dbReference>